<evidence type="ECO:0000313" key="6">
    <source>
        <dbReference type="Proteomes" id="UP000192674"/>
    </source>
</evidence>
<evidence type="ECO:0000256" key="3">
    <source>
        <dbReference type="ARBA" id="ARBA00023163"/>
    </source>
</evidence>
<dbReference type="Gene3D" id="1.10.10.60">
    <property type="entry name" value="Homeodomain-like"/>
    <property type="match status" value="1"/>
</dbReference>
<proteinExistence type="predicted"/>
<reference evidence="5 6" key="1">
    <citation type="submission" date="2017-04" db="EMBL/GenBank/DDBJ databases">
        <authorList>
            <person name="Afonso C.L."/>
            <person name="Miller P.J."/>
            <person name="Scott M.A."/>
            <person name="Spackman E."/>
            <person name="Goraichik I."/>
            <person name="Dimitrov K.M."/>
            <person name="Suarez D.L."/>
            <person name="Swayne D.E."/>
        </authorList>
    </citation>
    <scope>NUCLEOTIDE SEQUENCE [LARGE SCALE GENOMIC DNA]</scope>
    <source>
        <strain evidence="5 6">DSM 43828</strain>
    </source>
</reference>
<organism evidence="5 6">
    <name type="scientific">Kibdelosporangium aridum</name>
    <dbReference type="NCBI Taxonomy" id="2030"/>
    <lineage>
        <taxon>Bacteria</taxon>
        <taxon>Bacillati</taxon>
        <taxon>Actinomycetota</taxon>
        <taxon>Actinomycetes</taxon>
        <taxon>Pseudonocardiales</taxon>
        <taxon>Pseudonocardiaceae</taxon>
        <taxon>Kibdelosporangium</taxon>
    </lineage>
</organism>
<gene>
    <name evidence="5" type="ORF">SAMN05661093_07166</name>
</gene>
<dbReference type="PANTHER" id="PTHR46796:SF15">
    <property type="entry name" value="BLL1074 PROTEIN"/>
    <property type="match status" value="1"/>
</dbReference>
<dbReference type="PROSITE" id="PS01124">
    <property type="entry name" value="HTH_ARAC_FAMILY_2"/>
    <property type="match status" value="1"/>
</dbReference>
<dbReference type="OrthoDB" id="9815799at2"/>
<dbReference type="Proteomes" id="UP000192674">
    <property type="component" value="Unassembled WGS sequence"/>
</dbReference>
<name>A0A1Y5XZW5_KIBAR</name>
<evidence type="ECO:0000313" key="5">
    <source>
        <dbReference type="EMBL" id="SMD21882.1"/>
    </source>
</evidence>
<accession>A0A1Y5XZW5</accession>
<keyword evidence="1" id="KW-0805">Transcription regulation</keyword>
<keyword evidence="3" id="KW-0804">Transcription</keyword>
<sequence>MYREYEPPQTGAVRCVWTSSKVGMQRVVPDGCMDLIWNGERLHLAGPDTQAFLTEANGITVGVRFQPGAAPGFFDVPAHAIANTRVPLEELWPKDRVHRLVDGLHEGLPGRKLLNEVYSAESDGFANAVRRLVASNEVRGAADELGITERHLHRKCLAKFGYGPKTLQRIMRFSSAMELVYAGKPFSDIAYEIGYADQAHLSREVKALAGATLTKLVQDADLQEASIDDAAVHDAALRDLALHDATV</sequence>
<dbReference type="InterPro" id="IPR046532">
    <property type="entry name" value="DUF6597"/>
</dbReference>
<dbReference type="PANTHER" id="PTHR46796">
    <property type="entry name" value="HTH-TYPE TRANSCRIPTIONAL ACTIVATOR RHAS-RELATED"/>
    <property type="match status" value="1"/>
</dbReference>
<protein>
    <submittedName>
        <fullName evidence="5">Helix-turn-helix domain-containing protein</fullName>
    </submittedName>
</protein>
<keyword evidence="2" id="KW-0238">DNA-binding</keyword>
<keyword evidence="6" id="KW-1185">Reference proteome</keyword>
<evidence type="ECO:0000256" key="2">
    <source>
        <dbReference type="ARBA" id="ARBA00023125"/>
    </source>
</evidence>
<dbReference type="GO" id="GO:0043565">
    <property type="term" value="F:sequence-specific DNA binding"/>
    <property type="evidence" value="ECO:0007669"/>
    <property type="project" value="InterPro"/>
</dbReference>
<dbReference type="EMBL" id="FWXV01000007">
    <property type="protein sequence ID" value="SMD21882.1"/>
    <property type="molecule type" value="Genomic_DNA"/>
</dbReference>
<dbReference type="RefSeq" id="WP_084431030.1">
    <property type="nucleotide sequence ID" value="NZ_FWXV01000007.1"/>
</dbReference>
<evidence type="ECO:0000259" key="4">
    <source>
        <dbReference type="PROSITE" id="PS01124"/>
    </source>
</evidence>
<dbReference type="InterPro" id="IPR050204">
    <property type="entry name" value="AraC_XylS_family_regulators"/>
</dbReference>
<dbReference type="Pfam" id="PF12833">
    <property type="entry name" value="HTH_18"/>
    <property type="match status" value="1"/>
</dbReference>
<dbReference type="Pfam" id="PF20240">
    <property type="entry name" value="DUF6597"/>
    <property type="match status" value="1"/>
</dbReference>
<feature type="domain" description="HTH araC/xylS-type" evidence="4">
    <location>
        <begin position="142"/>
        <end position="219"/>
    </location>
</feature>
<dbReference type="GO" id="GO:0003700">
    <property type="term" value="F:DNA-binding transcription factor activity"/>
    <property type="evidence" value="ECO:0007669"/>
    <property type="project" value="InterPro"/>
</dbReference>
<evidence type="ECO:0000256" key="1">
    <source>
        <dbReference type="ARBA" id="ARBA00023015"/>
    </source>
</evidence>
<dbReference type="SMART" id="SM00342">
    <property type="entry name" value="HTH_ARAC"/>
    <property type="match status" value="1"/>
</dbReference>
<dbReference type="AlphaFoldDB" id="A0A1Y5XZW5"/>
<dbReference type="InterPro" id="IPR018060">
    <property type="entry name" value="HTH_AraC"/>
</dbReference>